<evidence type="ECO:0000256" key="1">
    <source>
        <dbReference type="ARBA" id="ARBA00001933"/>
    </source>
</evidence>
<dbReference type="STRING" id="1121014.N788_00405"/>
<dbReference type="InterPro" id="IPR015421">
    <property type="entry name" value="PyrdxlP-dep_Trfase_major"/>
</dbReference>
<dbReference type="EMBL" id="AVCJ01000001">
    <property type="protein sequence ID" value="KFL37662.1"/>
    <property type="molecule type" value="Genomic_DNA"/>
</dbReference>
<keyword evidence="6 11" id="KW-0028">Amino-acid biosynthesis</keyword>
<feature type="domain" description="Aminotransferase class I/classII large" evidence="12">
    <location>
        <begin position="48"/>
        <end position="353"/>
    </location>
</feature>
<keyword evidence="8 11" id="KW-0663">Pyridoxal phosphate</keyword>
<dbReference type="PANTHER" id="PTHR42885">
    <property type="entry name" value="HISTIDINOL-PHOSPHATE AMINOTRANSFERASE-RELATED"/>
    <property type="match status" value="1"/>
</dbReference>
<dbReference type="Gene3D" id="3.90.1150.10">
    <property type="entry name" value="Aspartate Aminotransferase, domain 1"/>
    <property type="match status" value="1"/>
</dbReference>
<dbReference type="AlphaFoldDB" id="A0A087MLA9"/>
<dbReference type="CDD" id="cd00609">
    <property type="entry name" value="AAT_like"/>
    <property type="match status" value="1"/>
</dbReference>
<dbReference type="Proteomes" id="UP000029085">
    <property type="component" value="Unassembled WGS sequence"/>
</dbReference>
<evidence type="ECO:0000256" key="11">
    <source>
        <dbReference type="HAMAP-Rule" id="MF_01023"/>
    </source>
</evidence>
<dbReference type="Gene3D" id="3.40.640.10">
    <property type="entry name" value="Type I PLP-dependent aspartate aminotransferase-like (Major domain)"/>
    <property type="match status" value="1"/>
</dbReference>
<dbReference type="OrthoDB" id="9813612at2"/>
<dbReference type="PANTHER" id="PTHR42885:SF2">
    <property type="entry name" value="HISTIDINOL-PHOSPHATE AMINOTRANSFERASE"/>
    <property type="match status" value="1"/>
</dbReference>
<evidence type="ECO:0000259" key="12">
    <source>
        <dbReference type="Pfam" id="PF00155"/>
    </source>
</evidence>
<dbReference type="GO" id="GO:0000105">
    <property type="term" value="P:L-histidine biosynthetic process"/>
    <property type="evidence" value="ECO:0007669"/>
    <property type="project" value="UniProtKB-UniRule"/>
</dbReference>
<keyword evidence="5 11" id="KW-0032">Aminotransferase</keyword>
<comment type="catalytic activity">
    <reaction evidence="10 11">
        <text>L-histidinol phosphate + 2-oxoglutarate = 3-(imidazol-4-yl)-2-oxopropyl phosphate + L-glutamate</text>
        <dbReference type="Rhea" id="RHEA:23744"/>
        <dbReference type="ChEBI" id="CHEBI:16810"/>
        <dbReference type="ChEBI" id="CHEBI:29985"/>
        <dbReference type="ChEBI" id="CHEBI:57766"/>
        <dbReference type="ChEBI" id="CHEBI:57980"/>
        <dbReference type="EC" id="2.6.1.9"/>
    </reaction>
</comment>
<dbReference type="PATRIC" id="fig|1121014.3.peg.78"/>
<evidence type="ECO:0000256" key="10">
    <source>
        <dbReference type="ARBA" id="ARBA00047481"/>
    </source>
</evidence>
<dbReference type="UniPathway" id="UPA00031">
    <property type="reaction ID" value="UER00012"/>
</dbReference>
<comment type="subunit">
    <text evidence="4 11">Homodimer.</text>
</comment>
<evidence type="ECO:0000256" key="8">
    <source>
        <dbReference type="ARBA" id="ARBA00022898"/>
    </source>
</evidence>
<dbReference type="InterPro" id="IPR015422">
    <property type="entry name" value="PyrdxlP-dep_Trfase_small"/>
</dbReference>
<dbReference type="GO" id="GO:0030170">
    <property type="term" value="F:pyridoxal phosphate binding"/>
    <property type="evidence" value="ECO:0007669"/>
    <property type="project" value="InterPro"/>
</dbReference>
<evidence type="ECO:0000313" key="14">
    <source>
        <dbReference type="Proteomes" id="UP000029085"/>
    </source>
</evidence>
<dbReference type="RefSeq" id="WP_034219874.1">
    <property type="nucleotide sequence ID" value="NZ_AVCJ01000001.1"/>
</dbReference>
<name>A0A087MLA9_9GAMM</name>
<comment type="cofactor">
    <cofactor evidence="1 11">
        <name>pyridoxal 5'-phosphate</name>
        <dbReference type="ChEBI" id="CHEBI:597326"/>
    </cofactor>
</comment>
<reference evidence="14" key="1">
    <citation type="submission" date="2013-08" db="EMBL/GenBank/DDBJ databases">
        <title>Genome sequencing of Arenimonas donghaensis.</title>
        <authorList>
            <person name="Chen F."/>
            <person name="Wang G."/>
        </authorList>
    </citation>
    <scope>NUCLEOTIDE SEQUENCE [LARGE SCALE GENOMIC DNA]</scope>
    <source>
        <strain evidence="14">HO3-R19</strain>
    </source>
</reference>
<protein>
    <recommendedName>
        <fullName evidence="11">Histidinol-phosphate aminotransferase</fullName>
        <ecNumber evidence="11">2.6.1.9</ecNumber>
    </recommendedName>
    <alternativeName>
        <fullName evidence="11">Imidazole acetol-phosphate transaminase</fullName>
    </alternativeName>
</protein>
<evidence type="ECO:0000256" key="5">
    <source>
        <dbReference type="ARBA" id="ARBA00022576"/>
    </source>
</evidence>
<keyword evidence="7 11" id="KW-0808">Transferase</keyword>
<comment type="similarity">
    <text evidence="3 11">Belongs to the class-II pyridoxal-phosphate-dependent aminotransferase family. Histidinol-phosphate aminotransferase subfamily.</text>
</comment>
<sequence>MSALLELVREDLRAFAGYASARRSGSNGSIWLNANESAWRNPADGGLGVNRYPEPQPEALRSRLASLYGVRAEQVLVGRGSDEAIDLLVRALCRPGQDAVVIAPPVFGMYAVSARLQGAPLVDVPLRDGGNGFEADLDAIASAAIAHGAKLVFICSPANPTGQSIAAGDLRDLARRLAGRALVVVDEAYGEYSDQPSLARDIDAQPNLAVLRTLSKAHALAAARIGCLLADASLVQVLRNCQAPYPLPSPCVQLALAGLSEPALALTRQHVQTVRGERERLRAELAACPGVRRVYPSQGNYLLVRFEDASLAFARLLAAGVVVRDMRASPQLGDALRISIGKAEENDAVLSALRTGRAAA</sequence>
<dbReference type="InterPro" id="IPR005861">
    <property type="entry name" value="HisP_aminotrans"/>
</dbReference>
<reference evidence="13 14" key="2">
    <citation type="journal article" date="2015" name="Stand. Genomic Sci.">
        <title>High quality draft genomic sequence of Arenimonas donghaensis DSM 18148(T).</title>
        <authorList>
            <person name="Chen F."/>
            <person name="Wang H."/>
            <person name="Cao Y."/>
            <person name="Li X."/>
            <person name="Wang G."/>
        </authorList>
    </citation>
    <scope>NUCLEOTIDE SEQUENCE [LARGE SCALE GENOMIC DNA]</scope>
    <source>
        <strain evidence="13 14">HO3-R19</strain>
    </source>
</reference>
<dbReference type="NCBIfam" id="TIGR01141">
    <property type="entry name" value="hisC"/>
    <property type="match status" value="1"/>
</dbReference>
<evidence type="ECO:0000256" key="7">
    <source>
        <dbReference type="ARBA" id="ARBA00022679"/>
    </source>
</evidence>
<evidence type="ECO:0000256" key="6">
    <source>
        <dbReference type="ARBA" id="ARBA00022605"/>
    </source>
</evidence>
<comment type="caution">
    <text evidence="13">The sequence shown here is derived from an EMBL/GenBank/DDBJ whole genome shotgun (WGS) entry which is preliminary data.</text>
</comment>
<evidence type="ECO:0000313" key="13">
    <source>
        <dbReference type="EMBL" id="KFL37662.1"/>
    </source>
</evidence>
<proteinExistence type="inferred from homology"/>
<gene>
    <name evidence="11" type="primary">hisC</name>
    <name evidence="13" type="ORF">N788_00405</name>
</gene>
<evidence type="ECO:0000256" key="9">
    <source>
        <dbReference type="ARBA" id="ARBA00023102"/>
    </source>
</evidence>
<feature type="modified residue" description="N6-(pyridoxal phosphate)lysine" evidence="11">
    <location>
        <position position="216"/>
    </location>
</feature>
<dbReference type="EC" id="2.6.1.9" evidence="11"/>
<organism evidence="13 14">
    <name type="scientific">Arenimonas donghaensis DSM 18148 = HO3-R19</name>
    <dbReference type="NCBI Taxonomy" id="1121014"/>
    <lineage>
        <taxon>Bacteria</taxon>
        <taxon>Pseudomonadati</taxon>
        <taxon>Pseudomonadota</taxon>
        <taxon>Gammaproteobacteria</taxon>
        <taxon>Lysobacterales</taxon>
        <taxon>Lysobacteraceae</taxon>
        <taxon>Arenimonas</taxon>
    </lineage>
</organism>
<dbReference type="SUPFAM" id="SSF53383">
    <property type="entry name" value="PLP-dependent transferases"/>
    <property type="match status" value="1"/>
</dbReference>
<dbReference type="InterPro" id="IPR015424">
    <property type="entry name" value="PyrdxlP-dep_Trfase"/>
</dbReference>
<dbReference type="GO" id="GO:0004400">
    <property type="term" value="F:histidinol-phosphate transaminase activity"/>
    <property type="evidence" value="ECO:0007669"/>
    <property type="project" value="UniProtKB-UniRule"/>
</dbReference>
<evidence type="ECO:0000256" key="3">
    <source>
        <dbReference type="ARBA" id="ARBA00007970"/>
    </source>
</evidence>
<keyword evidence="14" id="KW-1185">Reference proteome</keyword>
<dbReference type="InterPro" id="IPR004839">
    <property type="entry name" value="Aminotransferase_I/II_large"/>
</dbReference>
<keyword evidence="9 11" id="KW-0368">Histidine biosynthesis</keyword>
<accession>A0A087MLA9</accession>
<comment type="pathway">
    <text evidence="2 11">Amino-acid biosynthesis; L-histidine biosynthesis; L-histidine from 5-phospho-alpha-D-ribose 1-diphosphate: step 7/9.</text>
</comment>
<evidence type="ECO:0000256" key="4">
    <source>
        <dbReference type="ARBA" id="ARBA00011738"/>
    </source>
</evidence>
<dbReference type="Pfam" id="PF00155">
    <property type="entry name" value="Aminotran_1_2"/>
    <property type="match status" value="1"/>
</dbReference>
<evidence type="ECO:0000256" key="2">
    <source>
        <dbReference type="ARBA" id="ARBA00005011"/>
    </source>
</evidence>
<dbReference type="HAMAP" id="MF_01023">
    <property type="entry name" value="HisC_aminotrans_2"/>
    <property type="match status" value="1"/>
</dbReference>